<proteinExistence type="predicted"/>
<protein>
    <submittedName>
        <fullName evidence="2">Uncharacterized protein</fullName>
    </submittedName>
</protein>
<keyword evidence="1" id="KW-0812">Transmembrane</keyword>
<name>A0A1A9VHC1_GLOAU</name>
<dbReference type="VEuPathDB" id="VectorBase:GAUT037312"/>
<dbReference type="Proteomes" id="UP000078200">
    <property type="component" value="Unassembled WGS sequence"/>
</dbReference>
<feature type="transmembrane region" description="Helical" evidence="1">
    <location>
        <begin position="49"/>
        <end position="68"/>
    </location>
</feature>
<dbReference type="AlphaFoldDB" id="A0A1A9VHC1"/>
<evidence type="ECO:0000313" key="2">
    <source>
        <dbReference type="EnsemblMetazoa" id="GAUT037312-PA"/>
    </source>
</evidence>
<keyword evidence="1" id="KW-1133">Transmembrane helix</keyword>
<evidence type="ECO:0000256" key="1">
    <source>
        <dbReference type="SAM" id="Phobius"/>
    </source>
</evidence>
<keyword evidence="1" id="KW-0472">Membrane</keyword>
<reference evidence="2" key="1">
    <citation type="submission" date="2020-05" db="UniProtKB">
        <authorList>
            <consortium name="EnsemblMetazoa"/>
        </authorList>
    </citation>
    <scope>IDENTIFICATION</scope>
    <source>
        <strain evidence="2">TTRI</strain>
    </source>
</reference>
<evidence type="ECO:0000313" key="3">
    <source>
        <dbReference type="Proteomes" id="UP000078200"/>
    </source>
</evidence>
<sequence length="126" mass="14669">MTSEGLIFLLEVRVMITDGHNKSFPLIMNDTKNTRVLIVHQTYELNTKLHFILFVSMAACFCLHLRIYQCRIIYQSMLRRIISTTPTEFHACNNNVNSTQSSLEDSCQNRKGVKLFYVKEGYLMQV</sequence>
<accession>A0A1A9VHC1</accession>
<keyword evidence="3" id="KW-1185">Reference proteome</keyword>
<organism evidence="2 3">
    <name type="scientific">Glossina austeni</name>
    <name type="common">Savannah tsetse fly</name>
    <dbReference type="NCBI Taxonomy" id="7395"/>
    <lineage>
        <taxon>Eukaryota</taxon>
        <taxon>Metazoa</taxon>
        <taxon>Ecdysozoa</taxon>
        <taxon>Arthropoda</taxon>
        <taxon>Hexapoda</taxon>
        <taxon>Insecta</taxon>
        <taxon>Pterygota</taxon>
        <taxon>Neoptera</taxon>
        <taxon>Endopterygota</taxon>
        <taxon>Diptera</taxon>
        <taxon>Brachycera</taxon>
        <taxon>Muscomorpha</taxon>
        <taxon>Hippoboscoidea</taxon>
        <taxon>Glossinidae</taxon>
        <taxon>Glossina</taxon>
    </lineage>
</organism>
<dbReference type="EnsemblMetazoa" id="GAUT037312-RA">
    <property type="protein sequence ID" value="GAUT037312-PA"/>
    <property type="gene ID" value="GAUT037312"/>
</dbReference>